<feature type="region of interest" description="Disordered" evidence="1">
    <location>
        <begin position="287"/>
        <end position="377"/>
    </location>
</feature>
<gene>
    <name evidence="2" type="ORF">Cvel_8314</name>
</gene>
<sequence>MHSSRAVPSPSNKGIPSTYEPCLKNQSPACLQKRALVMSDRDGSGNVVISSEVIPTLQDYCAAQSLSSNVTRVQHVRIPHNSSLCPAFAQHTPPEAVCVLHCYRCRHCCSAAPQPNSIPAATFQTPNPYTTTKPSKPTIPQFNPESRSAMQSAASRVHSLNSSPPMKPYKSATAVYPPSQPGPSKTISKFHPATKYMQRTSPETRPESRPATSSPNVFCQRDDLLDGLELQRLAASRRKCHSKNGMAALHSSGLERTMALHTSGHRANTSGQRQGGLVREYFRSLREENAPRGRKGGARKADVPPYRGTSDPHSLQISVEWQSESPPVRGRDRETKQRRGKGEKEKEKESSRSDPLSPQEDSGGPPEAASRQQEGDLGASSLLSLSLSLALSLSTLCVQLAQQQQQQNENKRERQTDEGRVLAVAAAAAESIRAHSPWREGEGDSAALLQTLESVLASLSTLMPQLGAVPLVTQQLGTLEETARRLRDLLASRNPLPHPPSNETASVSSLPPPPPGPLVTTEGVLRETELEEETPCEGAGPQSAFHKLELTVQHQSKQQAGECESGSEARLPRSLAEVQRALEGEALRQRGGHRLRRQSEAHSAISLEGVSASPAPPQVIAFRRVPAEHAAPGPAPVSALPAAVSVQIPAGVLSAAPGPPDSFMEGSSPWRRQQKEREARQRRRSSVFSILSMDPEDYFGLPRAKTPSEASSGSWGQLNRVLHSRKEEVMPRW</sequence>
<feature type="region of interest" description="Disordered" evidence="1">
    <location>
        <begin position="552"/>
        <end position="572"/>
    </location>
</feature>
<proteinExistence type="predicted"/>
<feature type="compositionally biased region" description="Polar residues" evidence="1">
    <location>
        <begin position="311"/>
        <end position="325"/>
    </location>
</feature>
<feature type="region of interest" description="Disordered" evidence="1">
    <location>
        <begin position="1"/>
        <end position="20"/>
    </location>
</feature>
<evidence type="ECO:0000256" key="1">
    <source>
        <dbReference type="SAM" id="MobiDB-lite"/>
    </source>
</evidence>
<feature type="region of interest" description="Disordered" evidence="1">
    <location>
        <begin position="699"/>
        <end position="718"/>
    </location>
</feature>
<reference evidence="2" key="1">
    <citation type="submission" date="2014-11" db="EMBL/GenBank/DDBJ databases">
        <authorList>
            <person name="Otto D Thomas"/>
            <person name="Naeem Raeece"/>
        </authorList>
    </citation>
    <scope>NUCLEOTIDE SEQUENCE</scope>
</reference>
<evidence type="ECO:0000313" key="2">
    <source>
        <dbReference type="EMBL" id="CEM47376.1"/>
    </source>
</evidence>
<feature type="region of interest" description="Disordered" evidence="1">
    <location>
        <begin position="586"/>
        <end position="611"/>
    </location>
</feature>
<feature type="region of interest" description="Disordered" evidence="1">
    <location>
        <begin position="197"/>
        <end position="218"/>
    </location>
</feature>
<feature type="region of interest" description="Disordered" evidence="1">
    <location>
        <begin position="492"/>
        <end position="521"/>
    </location>
</feature>
<dbReference type="VEuPathDB" id="CryptoDB:Cvel_8314"/>
<name>A0A0G4HSR0_9ALVE</name>
<feature type="region of interest" description="Disordered" evidence="1">
    <location>
        <begin position="654"/>
        <end position="688"/>
    </location>
</feature>
<accession>A0A0G4HSR0</accession>
<dbReference type="AlphaFoldDB" id="A0A0G4HSR0"/>
<organism evidence="2">
    <name type="scientific">Chromera velia CCMP2878</name>
    <dbReference type="NCBI Taxonomy" id="1169474"/>
    <lineage>
        <taxon>Eukaryota</taxon>
        <taxon>Sar</taxon>
        <taxon>Alveolata</taxon>
        <taxon>Colpodellida</taxon>
        <taxon>Chromeraceae</taxon>
        <taxon>Chromera</taxon>
    </lineage>
</organism>
<dbReference type="EMBL" id="CDMZ01003725">
    <property type="protein sequence ID" value="CEM47376.1"/>
    <property type="molecule type" value="Genomic_DNA"/>
</dbReference>
<feature type="compositionally biased region" description="Basic and acidic residues" evidence="1">
    <location>
        <begin position="329"/>
        <end position="352"/>
    </location>
</feature>
<feature type="compositionally biased region" description="Polar residues" evidence="1">
    <location>
        <begin position="708"/>
        <end position="717"/>
    </location>
</feature>
<protein>
    <submittedName>
        <fullName evidence="2">Uncharacterized protein</fullName>
    </submittedName>
</protein>